<dbReference type="RefSeq" id="WP_146788434.1">
    <property type="nucleotide sequence ID" value="NZ_BAABIO010000003.1"/>
</dbReference>
<dbReference type="EMBL" id="CP042433">
    <property type="protein sequence ID" value="QEC56860.1"/>
    <property type="molecule type" value="Genomic_DNA"/>
</dbReference>
<evidence type="ECO:0000313" key="3">
    <source>
        <dbReference type="Proteomes" id="UP000321204"/>
    </source>
</evidence>
<protein>
    <submittedName>
        <fullName evidence="2">Uncharacterized protein</fullName>
    </submittedName>
</protein>
<evidence type="ECO:0000313" key="2">
    <source>
        <dbReference type="EMBL" id="QEC56860.1"/>
    </source>
</evidence>
<dbReference type="AlphaFoldDB" id="A0A5B8ULD4"/>
<dbReference type="OrthoDB" id="681029at2"/>
<gene>
    <name evidence="2" type="ORF">FSB75_13465</name>
</gene>
<name>A0A5B8ULD4_9BACT</name>
<keyword evidence="1" id="KW-0812">Transmembrane</keyword>
<keyword evidence="1" id="KW-0472">Membrane</keyword>
<reference evidence="2 3" key="1">
    <citation type="journal article" date="2015" name="Int. J. Syst. Evol. Microbiol.">
        <title>Flavisolibacter ginsenosidimutans sp. nov., with ginsenoside-converting activity isolated from soil used for cultivating ginseng.</title>
        <authorList>
            <person name="Zhao Y."/>
            <person name="Liu Q."/>
            <person name="Kang M.S."/>
            <person name="Jin F."/>
            <person name="Yu H."/>
            <person name="Im W.T."/>
        </authorList>
    </citation>
    <scope>NUCLEOTIDE SEQUENCE [LARGE SCALE GENOMIC DNA]</scope>
    <source>
        <strain evidence="2 3">Gsoil 636</strain>
    </source>
</reference>
<sequence length="61" mass="6909">MRRNSTPAIGALHPVLFMLLVYIISIVLAFFVCRTIYFSLHPDEGTASLKVEKTERLMAVK</sequence>
<organism evidence="2 3">
    <name type="scientific">Flavisolibacter ginsenosidimutans</name>
    <dbReference type="NCBI Taxonomy" id="661481"/>
    <lineage>
        <taxon>Bacteria</taxon>
        <taxon>Pseudomonadati</taxon>
        <taxon>Bacteroidota</taxon>
        <taxon>Chitinophagia</taxon>
        <taxon>Chitinophagales</taxon>
        <taxon>Chitinophagaceae</taxon>
        <taxon>Flavisolibacter</taxon>
    </lineage>
</organism>
<dbReference type="Proteomes" id="UP000321204">
    <property type="component" value="Chromosome"/>
</dbReference>
<keyword evidence="3" id="KW-1185">Reference proteome</keyword>
<proteinExistence type="predicted"/>
<dbReference type="KEGG" id="fgg:FSB75_13465"/>
<feature type="transmembrane region" description="Helical" evidence="1">
    <location>
        <begin position="12"/>
        <end position="32"/>
    </location>
</feature>
<accession>A0A5B8ULD4</accession>
<keyword evidence="1" id="KW-1133">Transmembrane helix</keyword>
<evidence type="ECO:0000256" key="1">
    <source>
        <dbReference type="SAM" id="Phobius"/>
    </source>
</evidence>